<dbReference type="InterPro" id="IPR012336">
    <property type="entry name" value="Thioredoxin-like_fold"/>
</dbReference>
<name>A0A090XEL8_IXORI</name>
<proteinExistence type="evidence at transcript level"/>
<dbReference type="GO" id="GO:0007005">
    <property type="term" value="P:mitochondrion organization"/>
    <property type="evidence" value="ECO:0007669"/>
    <property type="project" value="TreeGrafter"/>
</dbReference>
<dbReference type="SUPFAM" id="SSF47616">
    <property type="entry name" value="GST C-terminal domain-like"/>
    <property type="match status" value="1"/>
</dbReference>
<dbReference type="EMBL" id="GBIH01001617">
    <property type="protein sequence ID" value="JAC93093.1"/>
    <property type="molecule type" value="mRNA"/>
</dbReference>
<feature type="domain" description="Thioredoxin-like fold" evidence="2">
    <location>
        <begin position="42"/>
        <end position="103"/>
    </location>
</feature>
<feature type="domain" description="Metaxin glutathione S-transferase" evidence="1">
    <location>
        <begin position="195"/>
        <end position="245"/>
    </location>
</feature>
<evidence type="ECO:0000259" key="1">
    <source>
        <dbReference type="Pfam" id="PF17171"/>
    </source>
</evidence>
<dbReference type="PANTHER" id="PTHR12289">
    <property type="entry name" value="METAXIN RELATED"/>
    <property type="match status" value="1"/>
</dbReference>
<dbReference type="GO" id="GO:0001401">
    <property type="term" value="C:SAM complex"/>
    <property type="evidence" value="ECO:0007669"/>
    <property type="project" value="TreeGrafter"/>
</dbReference>
<dbReference type="Pfam" id="PF17171">
    <property type="entry name" value="GST_C_6"/>
    <property type="match status" value="1"/>
</dbReference>
<dbReference type="InterPro" id="IPR033468">
    <property type="entry name" value="Metaxin_GST"/>
</dbReference>
<protein>
    <submittedName>
        <fullName evidence="3">Putative mitochondrial outer membrane protein</fullName>
    </submittedName>
</protein>
<dbReference type="AlphaFoldDB" id="A0A090XEL8"/>
<reference evidence="3" key="1">
    <citation type="journal article" date="2015" name="PLoS Negl. Trop. Dis.">
        <title>Deep Sequencing Analysis of the Ixodes ricinus Haemocytome.</title>
        <authorList>
            <person name="Kotsyfakis M."/>
            <person name="Kopacek P."/>
            <person name="Franta Z."/>
            <person name="Pedra J.H."/>
            <person name="Ribeiro J.M."/>
        </authorList>
    </citation>
    <scope>NUCLEOTIDE SEQUENCE</scope>
</reference>
<sequence>MPSVLLTESIAVELGAHEPWPDDAKVFQSFEKSQILLPESASSLGVQTFLRMAGLDHEVEMRANVESISPSGNMPVLKCGSFVIAEMDPIVAFVNTKGIQLTQKPECSAEGGHQGVHVSHQHRACLVLSSTSAGRMRKTYNEVTKLRYGSVYPWPLESRSSCFRPRKTPTYMAERLLFPYVERQVLGMRCLKRVQTCCAALSERLGQQSYFFGDKPTELDALTFGHLYSLMTTDLVDGRLGQIVRRVREPRGPLPPRRVAVLRGLLGPRYRLDFGSD</sequence>
<dbReference type="PANTHER" id="PTHR12289:SF38">
    <property type="entry name" value="METAXIN-2"/>
    <property type="match status" value="1"/>
</dbReference>
<evidence type="ECO:0000259" key="2">
    <source>
        <dbReference type="Pfam" id="PF17172"/>
    </source>
</evidence>
<evidence type="ECO:0000313" key="3">
    <source>
        <dbReference type="EMBL" id="JAC93093.1"/>
    </source>
</evidence>
<dbReference type="InterPro" id="IPR050931">
    <property type="entry name" value="Mito_Protein_Transport_Metaxin"/>
</dbReference>
<accession>A0A090XEL8</accession>
<dbReference type="InterPro" id="IPR036282">
    <property type="entry name" value="Glutathione-S-Trfase_C_sf"/>
</dbReference>
<dbReference type="Pfam" id="PF17172">
    <property type="entry name" value="GST_N_4"/>
    <property type="match status" value="1"/>
</dbReference>
<organism evidence="3">
    <name type="scientific">Ixodes ricinus</name>
    <name type="common">Common tick</name>
    <name type="synonym">Acarus ricinus</name>
    <dbReference type="NCBI Taxonomy" id="34613"/>
    <lineage>
        <taxon>Eukaryota</taxon>
        <taxon>Metazoa</taxon>
        <taxon>Ecdysozoa</taxon>
        <taxon>Arthropoda</taxon>
        <taxon>Chelicerata</taxon>
        <taxon>Arachnida</taxon>
        <taxon>Acari</taxon>
        <taxon>Parasitiformes</taxon>
        <taxon>Ixodida</taxon>
        <taxon>Ixodoidea</taxon>
        <taxon>Ixodidae</taxon>
        <taxon>Ixodinae</taxon>
        <taxon>Ixodes</taxon>
    </lineage>
</organism>